<protein>
    <submittedName>
        <fullName evidence="2">Uncharacterized protein</fullName>
    </submittedName>
</protein>
<dbReference type="Proteomes" id="UP001165378">
    <property type="component" value="Unassembled WGS sequence"/>
</dbReference>
<proteinExistence type="predicted"/>
<keyword evidence="3" id="KW-1185">Reference proteome</keyword>
<evidence type="ECO:0000313" key="3">
    <source>
        <dbReference type="Proteomes" id="UP001165378"/>
    </source>
</evidence>
<dbReference type="AlphaFoldDB" id="A0AA41PZU5"/>
<keyword evidence="1" id="KW-0732">Signal</keyword>
<feature type="signal peptide" evidence="1">
    <location>
        <begin position="1"/>
        <end position="19"/>
    </location>
</feature>
<evidence type="ECO:0000313" key="2">
    <source>
        <dbReference type="EMBL" id="MCF2528940.1"/>
    </source>
</evidence>
<gene>
    <name evidence="2" type="ORF">LZ495_17175</name>
</gene>
<organism evidence="2 3">
    <name type="scientific">Yinghuangia soli</name>
    <dbReference type="NCBI Taxonomy" id="2908204"/>
    <lineage>
        <taxon>Bacteria</taxon>
        <taxon>Bacillati</taxon>
        <taxon>Actinomycetota</taxon>
        <taxon>Actinomycetes</taxon>
        <taxon>Kitasatosporales</taxon>
        <taxon>Streptomycetaceae</taxon>
        <taxon>Yinghuangia</taxon>
    </lineage>
</organism>
<sequence length="141" mass="14968">MLWTLAVLAVAAYPVYRFAIPHDEADAGSEGKATCLAAFEGSLVGATRPADLDCASPEARWRVTAVVKPGSDPTPCRSLPADKGYETGMEWRGPDGTVLCLTVTASTTFDDYEAVGTMPYAFNQADFAEMKKRLLAATGQG</sequence>
<dbReference type="RefSeq" id="WP_235053110.1">
    <property type="nucleotide sequence ID" value="NZ_JAKFHA010000009.1"/>
</dbReference>
<feature type="chain" id="PRO_5041379977" evidence="1">
    <location>
        <begin position="20"/>
        <end position="141"/>
    </location>
</feature>
<dbReference type="EMBL" id="JAKFHA010000009">
    <property type="protein sequence ID" value="MCF2528940.1"/>
    <property type="molecule type" value="Genomic_DNA"/>
</dbReference>
<name>A0AA41PZU5_9ACTN</name>
<comment type="caution">
    <text evidence="2">The sequence shown here is derived from an EMBL/GenBank/DDBJ whole genome shotgun (WGS) entry which is preliminary data.</text>
</comment>
<accession>A0AA41PZU5</accession>
<evidence type="ECO:0000256" key="1">
    <source>
        <dbReference type="SAM" id="SignalP"/>
    </source>
</evidence>
<reference evidence="2" key="1">
    <citation type="submission" date="2022-01" db="EMBL/GenBank/DDBJ databases">
        <title>Genome-Based Taxonomic Classification of the Phylum Actinobacteria.</title>
        <authorList>
            <person name="Gao Y."/>
        </authorList>
    </citation>
    <scope>NUCLEOTIDE SEQUENCE</scope>
    <source>
        <strain evidence="2">KLBMP 8922</strain>
    </source>
</reference>